<keyword evidence="2" id="KW-1185">Reference proteome</keyword>
<evidence type="ECO:0000313" key="2">
    <source>
        <dbReference type="Proteomes" id="UP001304650"/>
    </source>
</evidence>
<protein>
    <submittedName>
        <fullName evidence="1">Tetratricopeptide repeat protein</fullName>
    </submittedName>
</protein>
<dbReference type="SUPFAM" id="SSF53335">
    <property type="entry name" value="S-adenosyl-L-methionine-dependent methyltransferases"/>
    <property type="match status" value="1"/>
</dbReference>
<reference evidence="1" key="1">
    <citation type="submission" date="2022-02" db="EMBL/GenBank/DDBJ databases">
        <title>Paenibacillus sp. MBLB1832 Whole Genome Shotgun Sequencing.</title>
        <authorList>
            <person name="Hwang C.Y."/>
            <person name="Cho E.-S."/>
            <person name="Seo M.-J."/>
        </authorList>
    </citation>
    <scope>NUCLEOTIDE SEQUENCE</scope>
    <source>
        <strain evidence="1">MBLB1832</strain>
    </source>
</reference>
<dbReference type="Proteomes" id="UP001304650">
    <property type="component" value="Chromosome"/>
</dbReference>
<dbReference type="InterPro" id="IPR029063">
    <property type="entry name" value="SAM-dependent_MTases_sf"/>
</dbReference>
<dbReference type="InterPro" id="IPR038375">
    <property type="entry name" value="NDUFAF7_sf"/>
</dbReference>
<dbReference type="RefSeq" id="WP_314795350.1">
    <property type="nucleotide sequence ID" value="NZ_CP130319.1"/>
</dbReference>
<gene>
    <name evidence="1" type="ORF">MJB10_13315</name>
</gene>
<proteinExistence type="predicted"/>
<dbReference type="AlphaFoldDB" id="A0AA96LJC1"/>
<dbReference type="SUPFAM" id="SSF48452">
    <property type="entry name" value="TPR-like"/>
    <property type="match status" value="1"/>
</dbReference>
<dbReference type="EMBL" id="CP130319">
    <property type="protein sequence ID" value="WNR42117.1"/>
    <property type="molecule type" value="Genomic_DNA"/>
</dbReference>
<accession>A0AA96LJC1</accession>
<dbReference type="Gene3D" id="3.40.50.12710">
    <property type="match status" value="1"/>
</dbReference>
<sequence length="516" mass="59049">MSDAVQRTYRFSEAPIWDLQRTYYEESGEAAWQSGDVPQYITSNRVMATAYAEMVFGFLQDRARHGFVKERVVILELGAGSGQFAFYVLQELTKLTDTAGIPLPPYLYVMSDLAAKNVAFWQQHVAFAPFVERGILDFAVFDAVQDHMIVLQHAGGRIREGSLRQPLVLLANYFFDSIPQELIYVEDGQVYDCRISLQFPADAGQLSVSDQLKEVVGSYEYVKNDIYNNEAYPYRQLLDEYREHMTDSHILLPEVGLTCLTRLQALSKAGFVLLTADKGDHRLESWEFNEPPKLIHHGSFSLTANYHALRSVFESRGAQSLFTQHPYTYLNVGVLLATPEPESYGLTQLAYQKYVNQYGPDDFFSLKEVLDTQITSMTMPQILAMWRLSGYDTQFLLPCTKRLIELIPDGKEHEWMALMQGVERMWVHYYPMDGNTDVALACGVLLYQMEMYKEALPYYERTQPKLGQDVSVLYEMAVCYYEVGEDEQAMRFAQSTLVQSPEHEDAQALLQLLQSL</sequence>
<name>A0AA96LJC1_9BACL</name>
<organism evidence="1 2">
    <name type="scientific">Paenibacillus roseopurpureus</name>
    <dbReference type="NCBI Taxonomy" id="2918901"/>
    <lineage>
        <taxon>Bacteria</taxon>
        <taxon>Bacillati</taxon>
        <taxon>Bacillota</taxon>
        <taxon>Bacilli</taxon>
        <taxon>Bacillales</taxon>
        <taxon>Paenibacillaceae</taxon>
        <taxon>Paenibacillus</taxon>
    </lineage>
</organism>
<dbReference type="KEGG" id="proo:MJB10_13315"/>
<dbReference type="InterPro" id="IPR011990">
    <property type="entry name" value="TPR-like_helical_dom_sf"/>
</dbReference>
<evidence type="ECO:0000313" key="1">
    <source>
        <dbReference type="EMBL" id="WNR42117.1"/>
    </source>
</evidence>
<dbReference type="Gene3D" id="1.25.40.10">
    <property type="entry name" value="Tetratricopeptide repeat domain"/>
    <property type="match status" value="1"/>
</dbReference>